<evidence type="ECO:0000256" key="7">
    <source>
        <dbReference type="ARBA" id="ARBA00022692"/>
    </source>
</evidence>
<dbReference type="OrthoDB" id="264532at2759"/>
<keyword evidence="10 14" id="KW-1133">Transmembrane helix</keyword>
<evidence type="ECO:0000313" key="16">
    <source>
        <dbReference type="Proteomes" id="UP000051952"/>
    </source>
</evidence>
<dbReference type="EC" id="2.3.1.-" evidence="14"/>
<dbReference type="InterPro" id="IPR007130">
    <property type="entry name" value="DAGAT"/>
</dbReference>
<keyword evidence="13 15" id="KW-0012">Acyltransferase</keyword>
<keyword evidence="12 14" id="KW-0472">Membrane</keyword>
<dbReference type="Proteomes" id="UP000051952">
    <property type="component" value="Unassembled WGS sequence"/>
</dbReference>
<dbReference type="GO" id="GO:0005789">
    <property type="term" value="C:endoplasmic reticulum membrane"/>
    <property type="evidence" value="ECO:0007669"/>
    <property type="project" value="UniProtKB-SubCell"/>
</dbReference>
<keyword evidence="8" id="KW-0319">Glycerol metabolism</keyword>
<comment type="pathway">
    <text evidence="3">Lipid metabolism.</text>
</comment>
<evidence type="ECO:0000256" key="12">
    <source>
        <dbReference type="ARBA" id="ARBA00023136"/>
    </source>
</evidence>
<evidence type="ECO:0000256" key="1">
    <source>
        <dbReference type="ARBA" id="ARBA00004477"/>
    </source>
</evidence>
<gene>
    <name evidence="15" type="ORF">BSAL_51890</name>
</gene>
<dbReference type="AlphaFoldDB" id="A0A0S4IHU0"/>
<evidence type="ECO:0000256" key="6">
    <source>
        <dbReference type="ARBA" id="ARBA00022679"/>
    </source>
</evidence>
<evidence type="ECO:0000256" key="8">
    <source>
        <dbReference type="ARBA" id="ARBA00022798"/>
    </source>
</evidence>
<dbReference type="EMBL" id="CYKH01000072">
    <property type="protein sequence ID" value="CUE68986.1"/>
    <property type="molecule type" value="Genomic_DNA"/>
</dbReference>
<keyword evidence="16" id="KW-1185">Reference proteome</keyword>
<dbReference type="GO" id="GO:0004144">
    <property type="term" value="F:diacylglycerol O-acyltransferase activity"/>
    <property type="evidence" value="ECO:0007669"/>
    <property type="project" value="TreeGrafter"/>
</dbReference>
<dbReference type="GO" id="GO:0019432">
    <property type="term" value="P:triglyceride biosynthetic process"/>
    <property type="evidence" value="ECO:0007669"/>
    <property type="project" value="TreeGrafter"/>
</dbReference>
<evidence type="ECO:0000256" key="4">
    <source>
        <dbReference type="ARBA" id="ARBA00005420"/>
    </source>
</evidence>
<dbReference type="Pfam" id="PF03982">
    <property type="entry name" value="DAGAT"/>
    <property type="match status" value="1"/>
</dbReference>
<evidence type="ECO:0000313" key="15">
    <source>
        <dbReference type="EMBL" id="CUE68986.1"/>
    </source>
</evidence>
<protein>
    <recommendedName>
        <fullName evidence="14">Acyltransferase</fullName>
        <ecNumber evidence="14">2.3.1.-</ecNumber>
    </recommendedName>
</protein>
<evidence type="ECO:0000256" key="13">
    <source>
        <dbReference type="ARBA" id="ARBA00023315"/>
    </source>
</evidence>
<comment type="similarity">
    <text evidence="4 14">Belongs to the diacylglycerol acyltransferase family.</text>
</comment>
<dbReference type="PANTHER" id="PTHR12317">
    <property type="entry name" value="DIACYLGLYCEROL O-ACYLTRANSFERASE"/>
    <property type="match status" value="1"/>
</dbReference>
<proteinExistence type="inferred from homology"/>
<dbReference type="PANTHER" id="PTHR12317:SF0">
    <property type="entry name" value="ACYLTRANSFERASE"/>
    <property type="match status" value="1"/>
</dbReference>
<name>A0A0S4IHU0_BODSA</name>
<evidence type="ECO:0000256" key="9">
    <source>
        <dbReference type="ARBA" id="ARBA00022824"/>
    </source>
</evidence>
<evidence type="ECO:0000256" key="14">
    <source>
        <dbReference type="RuleBase" id="RU367023"/>
    </source>
</evidence>
<comment type="pathway">
    <text evidence="2">Glycerolipid metabolism; triacylglycerol biosynthesis.</text>
</comment>
<organism evidence="15 16">
    <name type="scientific">Bodo saltans</name>
    <name type="common">Flagellated protozoan</name>
    <dbReference type="NCBI Taxonomy" id="75058"/>
    <lineage>
        <taxon>Eukaryota</taxon>
        <taxon>Discoba</taxon>
        <taxon>Euglenozoa</taxon>
        <taxon>Kinetoplastea</taxon>
        <taxon>Metakinetoplastina</taxon>
        <taxon>Eubodonida</taxon>
        <taxon>Bodonidae</taxon>
        <taxon>Bodo</taxon>
    </lineage>
</organism>
<evidence type="ECO:0000256" key="11">
    <source>
        <dbReference type="ARBA" id="ARBA00023098"/>
    </source>
</evidence>
<keyword evidence="9 14" id="KW-0256">Endoplasmic reticulum</keyword>
<dbReference type="CDD" id="cd07987">
    <property type="entry name" value="LPLAT_MGAT-like"/>
    <property type="match status" value="1"/>
</dbReference>
<accession>A0A0S4IHU0</accession>
<evidence type="ECO:0000256" key="3">
    <source>
        <dbReference type="ARBA" id="ARBA00005189"/>
    </source>
</evidence>
<comment type="subcellular location">
    <subcellularLocation>
        <location evidence="1 14">Endoplasmic reticulum membrane</location>
        <topology evidence="1 14">Multi-pass membrane protein</topology>
    </subcellularLocation>
</comment>
<evidence type="ECO:0000256" key="2">
    <source>
        <dbReference type="ARBA" id="ARBA00004771"/>
    </source>
</evidence>
<evidence type="ECO:0000256" key="5">
    <source>
        <dbReference type="ARBA" id="ARBA00022516"/>
    </source>
</evidence>
<keyword evidence="5" id="KW-0444">Lipid biosynthesis</keyword>
<keyword evidence="7 14" id="KW-0812">Transmembrane</keyword>
<comment type="caution">
    <text evidence="14">Lacks conserved residue(s) required for the propagation of feature annotation.</text>
</comment>
<keyword evidence="11" id="KW-0443">Lipid metabolism</keyword>
<reference evidence="16" key="1">
    <citation type="submission" date="2015-09" db="EMBL/GenBank/DDBJ databases">
        <authorList>
            <consortium name="Pathogen Informatics"/>
        </authorList>
    </citation>
    <scope>NUCLEOTIDE SEQUENCE [LARGE SCALE GENOMIC DNA]</scope>
    <source>
        <strain evidence="16">Lake Konstanz</strain>
    </source>
</reference>
<evidence type="ECO:0000256" key="10">
    <source>
        <dbReference type="ARBA" id="ARBA00022989"/>
    </source>
</evidence>
<sequence length="416" mass="47011">MSNTVGKILESAGHLKMLLAKGKSVSRREVNDLRDAFDKLHQHVEPYEYSKKATQCDNLLKQLTEQVEGDANAATGDVEGHAKKENWKFMNIPGRRRLQTLIVSLFLFFTGVPFFLILTALLILNWVTFPLMVLYGAYMLYSRPQHPVKKQGWYVKASFWKHYSDYFPIRLVVPKTVRQKFSDKKNYIFAYHPHGVHTFGAMVNFAADANNLSEMLPGIKIHVQTLSLNFWIPFWRELFFFGGCGDASAGCIRKTLKAGPGESVLLVVGGAEESLMSMPGTNELTLTKRKGFVKLALEAGSPLVPVYAFGETNVYDNLAAGKPKLQKFLLKMQKKLGFALPLIHGRGYFNYHFGILPHRRPIVVVVGAPLELPRISQPTTDDVEKWHKKYVEALTALYLENKDAYDLNSTGLKIVR</sequence>
<dbReference type="VEuPathDB" id="TriTrypDB:BSAL_51890"/>
<dbReference type="OMA" id="YRHYRNY"/>
<feature type="transmembrane region" description="Helical" evidence="14">
    <location>
        <begin position="98"/>
        <end position="117"/>
    </location>
</feature>
<keyword evidence="6 14" id="KW-0808">Transferase</keyword>
<dbReference type="GO" id="GO:0006071">
    <property type="term" value="P:glycerol metabolic process"/>
    <property type="evidence" value="ECO:0007669"/>
    <property type="project" value="UniProtKB-KW"/>
</dbReference>